<gene>
    <name evidence="1" type="ORF">ACAOBT_LOCUS6677</name>
</gene>
<accession>A0A9P0K2L2</accession>
<dbReference type="PANTHER" id="PTHR20997:SF2">
    <property type="entry name" value="EG:BACR42I17.2 PROTEIN-RELATED"/>
    <property type="match status" value="1"/>
</dbReference>
<comment type="caution">
    <text evidence="1">The sequence shown here is derived from an EMBL/GenBank/DDBJ whole genome shotgun (WGS) entry which is preliminary data.</text>
</comment>
<dbReference type="OrthoDB" id="6512861at2759"/>
<keyword evidence="2" id="KW-1185">Reference proteome</keyword>
<protein>
    <recommendedName>
        <fullName evidence="3">27 kDa hemolymph protein</fullName>
    </recommendedName>
</protein>
<name>A0A9P0K2L2_ACAOB</name>
<proteinExistence type="predicted"/>
<reference evidence="1" key="1">
    <citation type="submission" date="2022-03" db="EMBL/GenBank/DDBJ databases">
        <authorList>
            <person name="Sayadi A."/>
        </authorList>
    </citation>
    <scope>NUCLEOTIDE SEQUENCE</scope>
</reference>
<dbReference type="EMBL" id="CAKOFQ010006730">
    <property type="protein sequence ID" value="CAH1966120.1"/>
    <property type="molecule type" value="Genomic_DNA"/>
</dbReference>
<dbReference type="PANTHER" id="PTHR20997">
    <property type="entry name" value="EG:BACR42I17.2 PROTEIN-RELATED"/>
    <property type="match status" value="1"/>
</dbReference>
<dbReference type="Proteomes" id="UP001152888">
    <property type="component" value="Unassembled WGS sequence"/>
</dbReference>
<evidence type="ECO:0008006" key="3">
    <source>
        <dbReference type="Google" id="ProtNLM"/>
    </source>
</evidence>
<dbReference type="AlphaFoldDB" id="A0A9P0K2L2"/>
<dbReference type="InterPro" id="IPR009832">
    <property type="entry name" value="DUF1397"/>
</dbReference>
<dbReference type="Pfam" id="PF07165">
    <property type="entry name" value="DUF1397"/>
    <property type="match status" value="1"/>
</dbReference>
<evidence type="ECO:0000313" key="1">
    <source>
        <dbReference type="EMBL" id="CAH1966120.1"/>
    </source>
</evidence>
<organism evidence="1 2">
    <name type="scientific">Acanthoscelides obtectus</name>
    <name type="common">Bean weevil</name>
    <name type="synonym">Bruchus obtectus</name>
    <dbReference type="NCBI Taxonomy" id="200917"/>
    <lineage>
        <taxon>Eukaryota</taxon>
        <taxon>Metazoa</taxon>
        <taxon>Ecdysozoa</taxon>
        <taxon>Arthropoda</taxon>
        <taxon>Hexapoda</taxon>
        <taxon>Insecta</taxon>
        <taxon>Pterygota</taxon>
        <taxon>Neoptera</taxon>
        <taxon>Endopterygota</taxon>
        <taxon>Coleoptera</taxon>
        <taxon>Polyphaga</taxon>
        <taxon>Cucujiformia</taxon>
        <taxon>Chrysomeloidea</taxon>
        <taxon>Chrysomelidae</taxon>
        <taxon>Bruchinae</taxon>
        <taxon>Bruchini</taxon>
        <taxon>Acanthoscelides</taxon>
    </lineage>
</organism>
<sequence length="311" mass="34569">MAANAGSMASSSISKYISPVIFPGLVYSQTFNDLDSDDNLKKIQEHLPPELANLNMSSLPKLEQVEKVLREKCQKVSGSDNAVDLLKTEQVTAKECMEKYINASIVQEELERAKDTGSMDEVFGKYCKKWPDIQVCFENATTFARQCMDNQEQNAFNSSLTILQELQEFVCFKDGDRLAMFVAEGGIECVDEQKQGVQDCLNKTLGARLPETNELSITNIPTFLFSAKECEDFETVRTCINAELEKCKDSTPANIVDAFFKFLKKQMPCGEGSVHAKEVAASTQEKTSTASTSTITLFVSLLPLLMVTFTF</sequence>
<evidence type="ECO:0000313" key="2">
    <source>
        <dbReference type="Proteomes" id="UP001152888"/>
    </source>
</evidence>